<dbReference type="CDD" id="cd12372">
    <property type="entry name" value="RRM_CFIm68_CFIm59"/>
    <property type="match status" value="1"/>
</dbReference>
<gene>
    <name evidence="4" type="primary">Q5ANA8</name>
</gene>
<feature type="compositionally biased region" description="Polar residues" evidence="2">
    <location>
        <begin position="225"/>
        <end position="238"/>
    </location>
</feature>
<evidence type="ECO:0000313" key="4">
    <source>
        <dbReference type="EMBL" id="VWO99741.1"/>
    </source>
</evidence>
<dbReference type="AlphaFoldDB" id="A0A5K1K2M7"/>
<evidence type="ECO:0000256" key="2">
    <source>
        <dbReference type="SAM" id="MobiDB-lite"/>
    </source>
</evidence>
<feature type="domain" description="RRM" evidence="3">
    <location>
        <begin position="121"/>
        <end position="181"/>
    </location>
</feature>
<feature type="region of interest" description="Disordered" evidence="2">
    <location>
        <begin position="225"/>
        <end position="291"/>
    </location>
</feature>
<feature type="compositionally biased region" description="Acidic residues" evidence="2">
    <location>
        <begin position="1"/>
        <end position="16"/>
    </location>
</feature>
<dbReference type="SUPFAM" id="SSF54928">
    <property type="entry name" value="RNA-binding domain, RBD"/>
    <property type="match status" value="1"/>
</dbReference>
<dbReference type="GO" id="GO:0005634">
    <property type="term" value="C:nucleus"/>
    <property type="evidence" value="ECO:0007669"/>
    <property type="project" value="UniProtKB-SubCell"/>
</dbReference>
<feature type="compositionally biased region" description="Basic and acidic residues" evidence="2">
    <location>
        <begin position="437"/>
        <end position="448"/>
    </location>
</feature>
<dbReference type="Pfam" id="PF00076">
    <property type="entry name" value="RRM_1"/>
    <property type="match status" value="1"/>
</dbReference>
<sequence>MAPADDDFDIYGEDEGFSTIKAGDENQDDFQLEQDEKSPEEAATHSPVVGEKRLRDEDEDENQRDARNGGGAPVIKTETSPPPGSNGNGTFSGQANGGNPNPAGSGLVGAAGAGAGQHDSLYIGDLQWWTTDEDLRQVAQNLGVNIDHKDITFSEHKVNGKSKGVAYVECHSPDNATVMKNWFDNKFVVSWGLPLIVLPLTNVYRHSDFQNRRASANYTTSVNGNPFRTLPKGTSSPFPTLCKPSPIPILKHAQRDVNPKRRRTEPPPREQRQQHQMQGGGNMGRGGANFRGGMSGNMGGGTGMNTMMNQTMRGGMMGGAMRGGMPNMMGGFGGMGNFGGMGGFVAGNMGGGGGFGGGGRGGMIPQGPRAGGMMGGGGGGNFGGGGRGGGMMGGMGMGMMPGMGGRGGFNGVQGHFNPAFMQGAGGGGGGQFGGQDGPRKRFKMEESG</sequence>
<feature type="region of interest" description="Disordered" evidence="2">
    <location>
        <begin position="1"/>
        <end position="111"/>
    </location>
</feature>
<protein>
    <submittedName>
        <fullName evidence="4">Metacaspase-1 (EC)</fullName>
        <ecNumber evidence="4">3.4.22.-</ecNumber>
    </submittedName>
</protein>
<dbReference type="InterPro" id="IPR000504">
    <property type="entry name" value="RRM_dom"/>
</dbReference>
<feature type="compositionally biased region" description="Gly residues" evidence="2">
    <location>
        <begin position="423"/>
        <end position="436"/>
    </location>
</feature>
<dbReference type="InterPro" id="IPR012677">
    <property type="entry name" value="Nucleotide-bd_a/b_plait_sf"/>
</dbReference>
<keyword evidence="4" id="KW-0378">Hydrolase</keyword>
<dbReference type="Gene3D" id="3.30.70.330">
    <property type="match status" value="1"/>
</dbReference>
<evidence type="ECO:0000259" key="3">
    <source>
        <dbReference type="Pfam" id="PF00076"/>
    </source>
</evidence>
<feature type="region of interest" description="Disordered" evidence="2">
    <location>
        <begin position="423"/>
        <end position="448"/>
    </location>
</feature>
<dbReference type="GO" id="GO:0003723">
    <property type="term" value="F:RNA binding"/>
    <property type="evidence" value="ECO:0007669"/>
    <property type="project" value="InterPro"/>
</dbReference>
<dbReference type="PANTHER" id="PTHR23204">
    <property type="entry name" value="CLEAVAGE AND POLYADENYLATION SPECIFIC FACTOR"/>
    <property type="match status" value="1"/>
</dbReference>
<feature type="compositionally biased region" description="Low complexity" evidence="2">
    <location>
        <begin position="92"/>
        <end position="105"/>
    </location>
</feature>
<proteinExistence type="inferred from homology"/>
<dbReference type="EMBL" id="LR727863">
    <property type="protein sequence ID" value="VWO99741.1"/>
    <property type="molecule type" value="Genomic_DNA"/>
</dbReference>
<feature type="compositionally biased region" description="Basic and acidic residues" evidence="2">
    <location>
        <begin position="34"/>
        <end position="43"/>
    </location>
</feature>
<organism evidence="4">
    <name type="scientific">Ganoderma boninense</name>
    <dbReference type="NCBI Taxonomy" id="34458"/>
    <lineage>
        <taxon>Eukaryota</taxon>
        <taxon>Fungi</taxon>
        <taxon>Dikarya</taxon>
        <taxon>Basidiomycota</taxon>
        <taxon>Agaricomycotina</taxon>
        <taxon>Agaricomycetes</taxon>
        <taxon>Polyporales</taxon>
        <taxon>Polyporaceae</taxon>
        <taxon>Ganoderma</taxon>
    </lineage>
</organism>
<comment type="similarity">
    <text evidence="1">Belongs to the RRM CPSF6/7 family.</text>
</comment>
<dbReference type="GO" id="GO:0006397">
    <property type="term" value="P:mRNA processing"/>
    <property type="evidence" value="ECO:0007669"/>
    <property type="project" value="UniProtKB-KW"/>
</dbReference>
<evidence type="ECO:0000256" key="1">
    <source>
        <dbReference type="ARBA" id="ARBA00006265"/>
    </source>
</evidence>
<dbReference type="GO" id="GO:0016787">
    <property type="term" value="F:hydrolase activity"/>
    <property type="evidence" value="ECO:0007669"/>
    <property type="project" value="UniProtKB-KW"/>
</dbReference>
<dbReference type="InterPro" id="IPR035979">
    <property type="entry name" value="RBD_domain_sf"/>
</dbReference>
<reference evidence="4" key="1">
    <citation type="submission" date="2019-10" db="EMBL/GenBank/DDBJ databases">
        <authorList>
            <person name="Nor Muhammad N."/>
        </authorList>
    </citation>
    <scope>NUCLEOTIDE SEQUENCE</scope>
</reference>
<feature type="compositionally biased region" description="Basic and acidic residues" evidence="2">
    <location>
        <begin position="253"/>
        <end position="273"/>
    </location>
</feature>
<name>A0A5K1K2M7_9APHY</name>
<accession>A0A5K1K2M7</accession>
<feature type="compositionally biased region" description="Gly residues" evidence="2">
    <location>
        <begin position="278"/>
        <end position="291"/>
    </location>
</feature>
<dbReference type="EC" id="3.4.22.-" evidence="4"/>
<dbReference type="InterPro" id="IPR034772">
    <property type="entry name" value="CPSF6/7"/>
</dbReference>